<accession>A0A830C4J6</accession>
<dbReference type="AlphaFoldDB" id="A0A830C4J6"/>
<evidence type="ECO:0000313" key="2">
    <source>
        <dbReference type="EMBL" id="GFP93072.1"/>
    </source>
</evidence>
<reference evidence="2" key="1">
    <citation type="submission" date="2020-07" db="EMBL/GenBank/DDBJ databases">
        <title>Ethylene signaling mediates host invasion by parasitic plants.</title>
        <authorList>
            <person name="Yoshida S."/>
        </authorList>
    </citation>
    <scope>NUCLEOTIDE SEQUENCE</scope>
    <source>
        <strain evidence="2">Okayama</strain>
    </source>
</reference>
<comment type="caution">
    <text evidence="2">The sequence shown here is derived from an EMBL/GenBank/DDBJ whole genome shotgun (WGS) entry which is preliminary data.</text>
</comment>
<dbReference type="InterPro" id="IPR036249">
    <property type="entry name" value="Thioredoxin-like_sf"/>
</dbReference>
<dbReference type="InterPro" id="IPR002109">
    <property type="entry name" value="Glutaredoxin"/>
</dbReference>
<dbReference type="EMBL" id="BMAC01000300">
    <property type="protein sequence ID" value="GFP93072.1"/>
    <property type="molecule type" value="Genomic_DNA"/>
</dbReference>
<evidence type="ECO:0000313" key="3">
    <source>
        <dbReference type="Proteomes" id="UP000653305"/>
    </source>
</evidence>
<organism evidence="2 3">
    <name type="scientific">Phtheirospermum japonicum</name>
    <dbReference type="NCBI Taxonomy" id="374723"/>
    <lineage>
        <taxon>Eukaryota</taxon>
        <taxon>Viridiplantae</taxon>
        <taxon>Streptophyta</taxon>
        <taxon>Embryophyta</taxon>
        <taxon>Tracheophyta</taxon>
        <taxon>Spermatophyta</taxon>
        <taxon>Magnoliopsida</taxon>
        <taxon>eudicotyledons</taxon>
        <taxon>Gunneridae</taxon>
        <taxon>Pentapetalae</taxon>
        <taxon>asterids</taxon>
        <taxon>lamiids</taxon>
        <taxon>Lamiales</taxon>
        <taxon>Orobanchaceae</taxon>
        <taxon>Orobanchaceae incertae sedis</taxon>
        <taxon>Phtheirospermum</taxon>
    </lineage>
</organism>
<dbReference type="Proteomes" id="UP000653305">
    <property type="component" value="Unassembled WGS sequence"/>
</dbReference>
<name>A0A830C4J6_9LAMI</name>
<gene>
    <name evidence="2" type="ORF">PHJA_001451500</name>
</gene>
<dbReference type="OrthoDB" id="423313at2759"/>
<dbReference type="PANTHER" id="PTHR45669:SF28">
    <property type="entry name" value="GLUTAREDOXIN DOMAIN-CONTAINING PROTEIN"/>
    <property type="match status" value="1"/>
</dbReference>
<proteinExistence type="predicted"/>
<feature type="domain" description="Glutaredoxin" evidence="1">
    <location>
        <begin position="95"/>
        <end position="161"/>
    </location>
</feature>
<dbReference type="SUPFAM" id="SSF52833">
    <property type="entry name" value="Thioredoxin-like"/>
    <property type="match status" value="1"/>
</dbReference>
<dbReference type="Gene3D" id="3.40.30.10">
    <property type="entry name" value="Glutaredoxin"/>
    <property type="match status" value="1"/>
</dbReference>
<dbReference type="CDD" id="cd03031">
    <property type="entry name" value="GRX_GRX_like"/>
    <property type="match status" value="1"/>
</dbReference>
<protein>
    <submittedName>
        <fullName evidence="2">Uncharacterized protein at5g39865</fullName>
    </submittedName>
</protein>
<dbReference type="PANTHER" id="PTHR45669">
    <property type="entry name" value="GLUTAREDOXIN DOMAIN-CONTAINING CYSTEINE-RICH PROTEIN CG12206-RELATED"/>
    <property type="match status" value="1"/>
</dbReference>
<evidence type="ECO:0000259" key="1">
    <source>
        <dbReference type="Pfam" id="PF00462"/>
    </source>
</evidence>
<dbReference type="Pfam" id="PF23733">
    <property type="entry name" value="GRXCR1-2_C"/>
    <property type="match status" value="1"/>
</dbReference>
<dbReference type="Pfam" id="PF00462">
    <property type="entry name" value="Glutaredoxin"/>
    <property type="match status" value="1"/>
</dbReference>
<keyword evidence="3" id="KW-1185">Reference proteome</keyword>
<sequence length="239" mass="26853">MGVGARKHVDPLSEIDVSSFRRPDLNSRTLFDPNLLEAFEQAVTEAKAREAERRSRIYAETTMYLSVDADEPPQKISDLLKEFEERCPPGGSDSVVLYTTGLRGIRKTFEDCQKMRSLLENLRVLFYERDISMHSEFKEELWTILGGKTVPPRLFIKGRYIGGAEEVLGLHEQGRLKPLIQGIPVDRNEGPCDGCVGFRFIVCFNCNGSRRILPEGDALASIDCAECNENGVIICPFCC</sequence>
<dbReference type="PROSITE" id="PS51354">
    <property type="entry name" value="GLUTAREDOXIN_2"/>
    <property type="match status" value="1"/>
</dbReference>